<reference evidence="2" key="2">
    <citation type="submission" date="2022-01" db="EMBL/GenBank/DDBJ databases">
        <authorList>
            <person name="Yamashiro T."/>
            <person name="Shiraishi A."/>
            <person name="Satake H."/>
            <person name="Nakayama K."/>
        </authorList>
    </citation>
    <scope>NUCLEOTIDE SEQUENCE</scope>
</reference>
<proteinExistence type="predicted"/>
<keyword evidence="3" id="KW-1185">Reference proteome</keyword>
<evidence type="ECO:0000313" key="3">
    <source>
        <dbReference type="Proteomes" id="UP001151760"/>
    </source>
</evidence>
<comment type="caution">
    <text evidence="2">The sequence shown here is derived from an EMBL/GenBank/DDBJ whole genome shotgun (WGS) entry which is preliminary data.</text>
</comment>
<evidence type="ECO:0000313" key="2">
    <source>
        <dbReference type="EMBL" id="GJS62036.1"/>
    </source>
</evidence>
<feature type="region of interest" description="Disordered" evidence="1">
    <location>
        <begin position="124"/>
        <end position="145"/>
    </location>
</feature>
<name>A0ABQ4X9X5_9ASTR</name>
<reference evidence="2" key="1">
    <citation type="journal article" date="2022" name="Int. J. Mol. Sci.">
        <title>Draft Genome of Tanacetum Coccineum: Genomic Comparison of Closely Related Tanacetum-Family Plants.</title>
        <authorList>
            <person name="Yamashiro T."/>
            <person name="Shiraishi A."/>
            <person name="Nakayama K."/>
            <person name="Satake H."/>
        </authorList>
    </citation>
    <scope>NUCLEOTIDE SEQUENCE</scope>
</reference>
<gene>
    <name evidence="2" type="ORF">Tco_0656820</name>
</gene>
<protein>
    <submittedName>
        <fullName evidence="2">Uncharacterized protein</fullName>
    </submittedName>
</protein>
<evidence type="ECO:0000256" key="1">
    <source>
        <dbReference type="SAM" id="MobiDB-lite"/>
    </source>
</evidence>
<sequence>MLAISQFPIKVAESMAKMILKEAQWLWMAWIYSWKSLTKETQEEEAEDIDYSINRVLVIVEKVIEQVAAQSGMDSKMAELLSFKHDILDFGTHLCALLWRRGVLLLMLKNKVWVDGNGSNLGGRFGKPGDGRETRGGGDGLEGPDGQLSMVYA</sequence>
<accession>A0ABQ4X9X5</accession>
<organism evidence="2 3">
    <name type="scientific">Tanacetum coccineum</name>
    <dbReference type="NCBI Taxonomy" id="301880"/>
    <lineage>
        <taxon>Eukaryota</taxon>
        <taxon>Viridiplantae</taxon>
        <taxon>Streptophyta</taxon>
        <taxon>Embryophyta</taxon>
        <taxon>Tracheophyta</taxon>
        <taxon>Spermatophyta</taxon>
        <taxon>Magnoliopsida</taxon>
        <taxon>eudicotyledons</taxon>
        <taxon>Gunneridae</taxon>
        <taxon>Pentapetalae</taxon>
        <taxon>asterids</taxon>
        <taxon>campanulids</taxon>
        <taxon>Asterales</taxon>
        <taxon>Asteraceae</taxon>
        <taxon>Asteroideae</taxon>
        <taxon>Anthemideae</taxon>
        <taxon>Anthemidinae</taxon>
        <taxon>Tanacetum</taxon>
    </lineage>
</organism>
<dbReference type="Proteomes" id="UP001151760">
    <property type="component" value="Unassembled WGS sequence"/>
</dbReference>
<dbReference type="EMBL" id="BQNB010009332">
    <property type="protein sequence ID" value="GJS62036.1"/>
    <property type="molecule type" value="Genomic_DNA"/>
</dbReference>
<feature type="compositionally biased region" description="Basic and acidic residues" evidence="1">
    <location>
        <begin position="127"/>
        <end position="136"/>
    </location>
</feature>